<gene>
    <name evidence="1" type="ORF">FRACYDRAFT_267709</name>
</gene>
<keyword evidence="2" id="KW-1185">Reference proteome</keyword>
<evidence type="ECO:0000313" key="2">
    <source>
        <dbReference type="Proteomes" id="UP000095751"/>
    </source>
</evidence>
<evidence type="ECO:0000313" key="1">
    <source>
        <dbReference type="EMBL" id="OEU20643.1"/>
    </source>
</evidence>
<reference evidence="1 2" key="1">
    <citation type="submission" date="2016-09" db="EMBL/GenBank/DDBJ databases">
        <title>Extensive genetic diversity and differential bi-allelic expression allows diatom success in the polar Southern Ocean.</title>
        <authorList>
            <consortium name="DOE Joint Genome Institute"/>
            <person name="Mock T."/>
            <person name="Otillar R.P."/>
            <person name="Strauss J."/>
            <person name="Dupont C."/>
            <person name="Frickenhaus S."/>
            <person name="Maumus F."/>
            <person name="Mcmullan M."/>
            <person name="Sanges R."/>
            <person name="Schmutz J."/>
            <person name="Toseland A."/>
            <person name="Valas R."/>
            <person name="Veluchamy A."/>
            <person name="Ward B.J."/>
            <person name="Allen A."/>
            <person name="Barry K."/>
            <person name="Falciatore A."/>
            <person name="Ferrante M."/>
            <person name="Fortunato A.E."/>
            <person name="Gloeckner G."/>
            <person name="Gruber A."/>
            <person name="Hipkin R."/>
            <person name="Janech M."/>
            <person name="Kroth P."/>
            <person name="Leese F."/>
            <person name="Lindquist E."/>
            <person name="Lyon B.R."/>
            <person name="Martin J."/>
            <person name="Mayer C."/>
            <person name="Parker M."/>
            <person name="Quesneville H."/>
            <person name="Raymond J."/>
            <person name="Uhlig C."/>
            <person name="Valentin K.U."/>
            <person name="Worden A.Z."/>
            <person name="Armbrust E.V."/>
            <person name="Bowler C."/>
            <person name="Green B."/>
            <person name="Moulton V."/>
            <person name="Van Oosterhout C."/>
            <person name="Grigoriev I."/>
        </authorList>
    </citation>
    <scope>NUCLEOTIDE SEQUENCE [LARGE SCALE GENOMIC DNA]</scope>
    <source>
        <strain evidence="1 2">CCMP1102</strain>
    </source>
</reference>
<dbReference type="InParanoid" id="A0A1E7FS38"/>
<dbReference type="KEGG" id="fcy:FRACYDRAFT_267709"/>
<organism evidence="1 2">
    <name type="scientific">Fragilariopsis cylindrus CCMP1102</name>
    <dbReference type="NCBI Taxonomy" id="635003"/>
    <lineage>
        <taxon>Eukaryota</taxon>
        <taxon>Sar</taxon>
        <taxon>Stramenopiles</taxon>
        <taxon>Ochrophyta</taxon>
        <taxon>Bacillariophyta</taxon>
        <taxon>Bacillariophyceae</taxon>
        <taxon>Bacillariophycidae</taxon>
        <taxon>Bacillariales</taxon>
        <taxon>Bacillariaceae</taxon>
        <taxon>Fragilariopsis</taxon>
    </lineage>
</organism>
<accession>A0A1E7FS38</accession>
<sequence>MWCKQFGLVLDPLDRDKDLPEPSFEMVIQFLPTIHRMTNDEIQQWSLLCVEMIITNLLAIKKIGDFLLTIDTLEMIECLNASRIPEDHREMIECMIVIVL</sequence>
<name>A0A1E7FS38_9STRA</name>
<dbReference type="Proteomes" id="UP000095751">
    <property type="component" value="Unassembled WGS sequence"/>
</dbReference>
<proteinExistence type="predicted"/>
<protein>
    <submittedName>
        <fullName evidence="1">Uncharacterized protein</fullName>
    </submittedName>
</protein>
<dbReference type="AlphaFoldDB" id="A0A1E7FS38"/>
<dbReference type="EMBL" id="KV784354">
    <property type="protein sequence ID" value="OEU20643.1"/>
    <property type="molecule type" value="Genomic_DNA"/>
</dbReference>